<dbReference type="PROSITE" id="PS50056">
    <property type="entry name" value="TYR_PHOSPHATASE_2"/>
    <property type="match status" value="1"/>
</dbReference>
<dbReference type="SUPFAM" id="SSF52799">
    <property type="entry name" value="(Phosphotyrosine protein) phosphatases II"/>
    <property type="match status" value="1"/>
</dbReference>
<dbReference type="SMART" id="SM00404">
    <property type="entry name" value="PTPc_motif"/>
    <property type="match status" value="1"/>
</dbReference>
<comment type="function">
    <text evidence="7">Protein-tyrosine phosphatase that could participate in the transfer of hydrophobic ligands or in functions of the Golgi apparatus.</text>
</comment>
<dbReference type="STRING" id="32264.T1K2X3"/>
<dbReference type="SUPFAM" id="SSF46938">
    <property type="entry name" value="CRAL/TRIO N-terminal domain"/>
    <property type="match status" value="1"/>
</dbReference>
<dbReference type="FunFam" id="3.90.190.10:FF:000026">
    <property type="entry name" value="tyrosine-protein phosphatase non-receptor type 9"/>
    <property type="match status" value="1"/>
</dbReference>
<evidence type="ECO:0000259" key="11">
    <source>
        <dbReference type="PROSITE" id="PS50055"/>
    </source>
</evidence>
<keyword evidence="15" id="KW-1185">Reference proteome</keyword>
<evidence type="ECO:0000313" key="15">
    <source>
        <dbReference type="Proteomes" id="UP000015104"/>
    </source>
</evidence>
<proteinExistence type="inferred from homology"/>
<feature type="compositionally biased region" description="Polar residues" evidence="10">
    <location>
        <begin position="290"/>
        <end position="301"/>
    </location>
</feature>
<organism evidence="14 15">
    <name type="scientific">Tetranychus urticae</name>
    <name type="common">Two-spotted spider mite</name>
    <dbReference type="NCBI Taxonomy" id="32264"/>
    <lineage>
        <taxon>Eukaryota</taxon>
        <taxon>Metazoa</taxon>
        <taxon>Ecdysozoa</taxon>
        <taxon>Arthropoda</taxon>
        <taxon>Chelicerata</taxon>
        <taxon>Arachnida</taxon>
        <taxon>Acari</taxon>
        <taxon>Acariformes</taxon>
        <taxon>Trombidiformes</taxon>
        <taxon>Prostigmata</taxon>
        <taxon>Eleutherengona</taxon>
        <taxon>Raphignathae</taxon>
        <taxon>Tetranychoidea</taxon>
        <taxon>Tetranychidae</taxon>
        <taxon>Tetranychus</taxon>
    </lineage>
</organism>
<dbReference type="Gene3D" id="3.40.525.10">
    <property type="entry name" value="CRAL-TRIO lipid binding domain"/>
    <property type="match status" value="1"/>
</dbReference>
<dbReference type="Pfam" id="PF00102">
    <property type="entry name" value="Y_phosphatase"/>
    <property type="match status" value="1"/>
</dbReference>
<dbReference type="GO" id="GO:0048666">
    <property type="term" value="P:neuron development"/>
    <property type="evidence" value="ECO:0007669"/>
    <property type="project" value="UniProtKB-ARBA"/>
</dbReference>
<evidence type="ECO:0000256" key="5">
    <source>
        <dbReference type="ARBA" id="ARBA00022912"/>
    </source>
</evidence>
<dbReference type="InterPro" id="IPR036273">
    <property type="entry name" value="CRAL/TRIO_N_dom_sf"/>
</dbReference>
<dbReference type="AlphaFoldDB" id="T1K2X3"/>
<dbReference type="EMBL" id="CAEY01001369">
    <property type="status" value="NOT_ANNOTATED_CDS"/>
    <property type="molecule type" value="Genomic_DNA"/>
</dbReference>
<feature type="domain" description="CRAL-TRIO" evidence="13">
    <location>
        <begin position="82"/>
        <end position="241"/>
    </location>
</feature>
<keyword evidence="5" id="KW-0904">Protein phosphatase</keyword>
<dbReference type="InterPro" id="IPR000387">
    <property type="entry name" value="Tyr_Pase_dom"/>
</dbReference>
<feature type="domain" description="Tyrosine specific protein phosphatases" evidence="12">
    <location>
        <begin position="573"/>
        <end position="657"/>
    </location>
</feature>
<dbReference type="GO" id="GO:0004725">
    <property type="term" value="F:protein tyrosine phosphatase activity"/>
    <property type="evidence" value="ECO:0007669"/>
    <property type="project" value="UniProtKB-EC"/>
</dbReference>
<dbReference type="PANTHER" id="PTHR19134">
    <property type="entry name" value="RECEPTOR-TYPE TYROSINE-PROTEIN PHOSPHATASE"/>
    <property type="match status" value="1"/>
</dbReference>
<evidence type="ECO:0000256" key="10">
    <source>
        <dbReference type="SAM" id="MobiDB-lite"/>
    </source>
</evidence>
<dbReference type="SMART" id="SM00194">
    <property type="entry name" value="PTPc"/>
    <property type="match status" value="1"/>
</dbReference>
<evidence type="ECO:0000256" key="4">
    <source>
        <dbReference type="ARBA" id="ARBA00022801"/>
    </source>
</evidence>
<feature type="compositionally biased region" description="Basic and acidic residues" evidence="10">
    <location>
        <begin position="317"/>
        <end position="344"/>
    </location>
</feature>
<dbReference type="InterPro" id="IPR000242">
    <property type="entry name" value="PTP_cat"/>
</dbReference>
<dbReference type="OrthoDB" id="10051650at2759"/>
<dbReference type="PROSITE" id="PS50055">
    <property type="entry name" value="TYR_PHOSPHATASE_PTP"/>
    <property type="match status" value="1"/>
</dbReference>
<protein>
    <recommendedName>
        <fullName evidence="9">Tyrosine-protein phosphatase non-receptor type 9</fullName>
        <ecNumber evidence="2">3.1.3.48</ecNumber>
    </recommendedName>
</protein>
<dbReference type="SUPFAM" id="SSF52087">
    <property type="entry name" value="CRAL/TRIO domain"/>
    <property type="match status" value="1"/>
</dbReference>
<comment type="similarity">
    <text evidence="8">Belongs to the protein-tyrosine phosphatase family. Non-receptor class 3 subfamily.</text>
</comment>
<comment type="subcellular location">
    <subcellularLocation>
        <location evidence="1">Cytoplasm</location>
    </subcellularLocation>
</comment>
<evidence type="ECO:0000256" key="8">
    <source>
        <dbReference type="ARBA" id="ARBA00060781"/>
    </source>
</evidence>
<dbReference type="InterPro" id="IPR029021">
    <property type="entry name" value="Prot-tyrosine_phosphatase-like"/>
</dbReference>
<evidence type="ECO:0000256" key="7">
    <source>
        <dbReference type="ARBA" id="ARBA00055430"/>
    </source>
</evidence>
<dbReference type="InterPro" id="IPR003595">
    <property type="entry name" value="Tyr_Pase_cat"/>
</dbReference>
<reference evidence="14" key="2">
    <citation type="submission" date="2015-06" db="UniProtKB">
        <authorList>
            <consortium name="EnsemblMetazoa"/>
        </authorList>
    </citation>
    <scope>IDENTIFICATION</scope>
</reference>
<dbReference type="CDD" id="cd00170">
    <property type="entry name" value="SEC14"/>
    <property type="match status" value="1"/>
</dbReference>
<dbReference type="InterPro" id="IPR001251">
    <property type="entry name" value="CRAL-TRIO_dom"/>
</dbReference>
<evidence type="ECO:0000256" key="2">
    <source>
        <dbReference type="ARBA" id="ARBA00013064"/>
    </source>
</evidence>
<keyword evidence="3" id="KW-0963">Cytoplasm</keyword>
<keyword evidence="4" id="KW-0378">Hydrolase</keyword>
<dbReference type="KEGG" id="tut:107359744"/>
<dbReference type="InterPro" id="IPR036865">
    <property type="entry name" value="CRAL-TRIO_dom_sf"/>
</dbReference>
<dbReference type="PROSITE" id="PS00383">
    <property type="entry name" value="TYR_PHOSPHATASE_1"/>
    <property type="match status" value="1"/>
</dbReference>
<reference evidence="15" key="1">
    <citation type="submission" date="2011-08" db="EMBL/GenBank/DDBJ databases">
        <authorList>
            <person name="Rombauts S."/>
        </authorList>
    </citation>
    <scope>NUCLEOTIDE SEQUENCE</scope>
    <source>
        <strain evidence="15">London</strain>
    </source>
</reference>
<evidence type="ECO:0000256" key="9">
    <source>
        <dbReference type="ARBA" id="ARBA00069781"/>
    </source>
</evidence>
<dbReference type="Proteomes" id="UP000015104">
    <property type="component" value="Unassembled WGS sequence"/>
</dbReference>
<dbReference type="InterPro" id="IPR050348">
    <property type="entry name" value="Protein-Tyr_Phosphatase"/>
</dbReference>
<dbReference type="EC" id="3.1.3.48" evidence="2"/>
<evidence type="ECO:0000256" key="1">
    <source>
        <dbReference type="ARBA" id="ARBA00004496"/>
    </source>
</evidence>
<dbReference type="SMART" id="SM00516">
    <property type="entry name" value="SEC14"/>
    <property type="match status" value="1"/>
</dbReference>
<evidence type="ECO:0000313" key="14">
    <source>
        <dbReference type="EnsemblMetazoa" id="tetur04g06620.1"/>
    </source>
</evidence>
<dbReference type="InterPro" id="IPR016130">
    <property type="entry name" value="Tyr_Pase_AS"/>
</dbReference>
<dbReference type="Pfam" id="PF00650">
    <property type="entry name" value="CRAL_TRIO"/>
    <property type="match status" value="1"/>
</dbReference>
<dbReference type="EnsemblMetazoa" id="tetur04g06620.1">
    <property type="protein sequence ID" value="tetur04g06620.1"/>
    <property type="gene ID" value="tetur04g06620"/>
</dbReference>
<feature type="domain" description="Tyrosine-protein phosphatase" evidence="11">
    <location>
        <begin position="395"/>
        <end position="666"/>
    </location>
</feature>
<name>T1K2X3_TETUR</name>
<dbReference type="HOGENOM" id="CLU_016977_1_0_1"/>
<evidence type="ECO:0000256" key="6">
    <source>
        <dbReference type="ARBA" id="ARBA00022990"/>
    </source>
</evidence>
<evidence type="ECO:0000259" key="12">
    <source>
        <dbReference type="PROSITE" id="PS50056"/>
    </source>
</evidence>
<dbReference type="Gene3D" id="3.90.190.10">
    <property type="entry name" value="Protein tyrosine phosphatase superfamily"/>
    <property type="match status" value="1"/>
</dbReference>
<keyword evidence="6" id="KW-0007">Acetylation</keyword>
<dbReference type="PROSITE" id="PS50191">
    <property type="entry name" value="CRAL_TRIO"/>
    <property type="match status" value="1"/>
</dbReference>
<dbReference type="eggNOG" id="ENOG502QR81">
    <property type="taxonomic scope" value="Eukaryota"/>
</dbReference>
<dbReference type="OMA" id="HMLYTAW"/>
<dbReference type="FunFam" id="3.40.525.10:FF:000005">
    <property type="entry name" value="Tyrosine-protein phosphatase non-receptor type 9"/>
    <property type="match status" value="1"/>
</dbReference>
<dbReference type="PRINTS" id="PR00700">
    <property type="entry name" value="PRTYPHPHTASE"/>
</dbReference>
<evidence type="ECO:0000259" key="13">
    <source>
        <dbReference type="PROSITE" id="PS50191"/>
    </source>
</evidence>
<sequence length="687" mass="78590">MIEISENTSNSDDSVKHQQVTKEFLRIVNDLRIKHDASPMSLNTALKFLMARKFDLNRALALYDAHESTRFREGLTNFDPEKEPLKSELESGKFTVLPKRDANGAAIAMFTACKHLPNVTSHQITLQGVVYQLDIALEEIETQRNGIVFIYNMFNSRYANFDYELSQKILGLLKGAYPARLKKVLIVTAPLWFKAPFRILRLFVREKLRDRVFMINIPQLSDHIPLPSLPIELGGQLAVDHLAWLNHCHAIRPKIINELYDLASQNYPLCSTNALHNGLIQSVNCTNTLSKSDSNELNSNTSEDDDKLRSSWLGDSPTKDSHHNSNKDDVNNRRERNSVNKPKPENIVMPNNNQNINNDDDNSDSKAYDDSSVKSKGMTLEEFIQYLKVKGRKGLTEEYNEIKMKIPDGTFDNSRLRPNQGKNRYTDVLCYDHSRVRLSTIDDDVNSDYINANFVDGYKQKNAFISTQGPLPKTFPDFWRMIWEQQVLLIVMTTRTVERCKAKCGQYWPLEVNSSVEYGPYRITNNDVQYFTDFNITRLTLVNLESNQTRKVTHMQFLSWPDYGVPHSAYAMLHFRNKVKEEQAKGVSELGESWTGHPLGPPIIVHCSAGIGRTGTFITLDVSINKLEDTGMINIREIVERIRSQRAHSIQMPDQYVFCYLALLEYALSRGLLENVDIAGFEESESD</sequence>
<feature type="compositionally biased region" description="Basic and acidic residues" evidence="10">
    <location>
        <begin position="363"/>
        <end position="373"/>
    </location>
</feature>
<accession>T1K2X3</accession>
<dbReference type="CDD" id="cd14543">
    <property type="entry name" value="PTPc-N9"/>
    <property type="match status" value="1"/>
</dbReference>
<dbReference type="GO" id="GO:0005737">
    <property type="term" value="C:cytoplasm"/>
    <property type="evidence" value="ECO:0007669"/>
    <property type="project" value="UniProtKB-SubCell"/>
</dbReference>
<gene>
    <name evidence="14" type="primary">107359744</name>
</gene>
<evidence type="ECO:0000256" key="3">
    <source>
        <dbReference type="ARBA" id="ARBA00022490"/>
    </source>
</evidence>
<dbReference type="PANTHER" id="PTHR19134:SF534">
    <property type="entry name" value="LD27988P"/>
    <property type="match status" value="1"/>
</dbReference>
<feature type="region of interest" description="Disordered" evidence="10">
    <location>
        <begin position="290"/>
        <end position="373"/>
    </location>
</feature>